<dbReference type="Gene3D" id="3.20.20.80">
    <property type="entry name" value="Glycosidases"/>
    <property type="match status" value="1"/>
</dbReference>
<reference evidence="3 4" key="1">
    <citation type="submission" date="2020-07" db="EMBL/GenBank/DDBJ databases">
        <authorList>
            <person name="Feng X."/>
        </authorList>
    </citation>
    <scope>NUCLEOTIDE SEQUENCE [LARGE SCALE GENOMIC DNA]</scope>
    <source>
        <strain evidence="3 4">JCM23202</strain>
    </source>
</reference>
<evidence type="ECO:0000313" key="4">
    <source>
        <dbReference type="Proteomes" id="UP000526501"/>
    </source>
</evidence>
<evidence type="ECO:0000259" key="1">
    <source>
        <dbReference type="Pfam" id="PF13204"/>
    </source>
</evidence>
<sequence length="520" mass="58119">MEKYFYELEFAVSESLGNPYLENEFWVELSSEDGRVIRRPGFWDGGVCWRVRLPLEKTVQFWKYRTHCVGTLAEELDVQFGEIEVPKYAGSVGLLEHGLLRMSADKRQVVHADGTPFFMVADTPWALPFRGTEESVVEYALNRRERGFNAALLMAVQPDRDVEGPDSRHESGGFARGFRDLNRGHLNELSPAYFQDLDVYVGILLENGIVPVFSPVFQGFGWKGKKSMGARADASEYLRFVKYLIARYGAGPAMWLANADSSARSHIVEPAGETFEAWDAYGQPTGIHYSPFDDEPADWTDDPVHGFHYNRIHQDKSWLDFQWAQTGHGGIHKPEKVAAMWQNLPAKAVSNGEPTYERMGDPARATGWWQGHEAWLNFVHGGTMGVVYGAGGLWNWKLTPDEEGWVEWADTEASWKQAIQFEGSRFVGFLGKAMEGLDALGWSPMGEVGEGIFLIGIPGEVYLLYFSKGGSADISDLAAGMSYRWFDPVSGVSVERGILKKSSGISHAPSHAPWVLILEA</sequence>
<dbReference type="PANTHER" id="PTHR37836">
    <property type="entry name" value="LMO1036 PROTEIN"/>
    <property type="match status" value="1"/>
</dbReference>
<feature type="domain" description="DUF5060" evidence="2">
    <location>
        <begin position="6"/>
        <end position="67"/>
    </location>
</feature>
<protein>
    <submittedName>
        <fullName evidence="3">DUF4038 domain-containing protein</fullName>
    </submittedName>
</protein>
<dbReference type="Gene3D" id="2.60.40.10">
    <property type="entry name" value="Immunoglobulins"/>
    <property type="match status" value="1"/>
</dbReference>
<dbReference type="Proteomes" id="UP000526501">
    <property type="component" value="Unassembled WGS sequence"/>
</dbReference>
<organism evidence="3 4">
    <name type="scientific">Pelagicoccus albus</name>
    <dbReference type="NCBI Taxonomy" id="415222"/>
    <lineage>
        <taxon>Bacteria</taxon>
        <taxon>Pseudomonadati</taxon>
        <taxon>Verrucomicrobiota</taxon>
        <taxon>Opitutia</taxon>
        <taxon>Puniceicoccales</taxon>
        <taxon>Pelagicoccaceae</taxon>
        <taxon>Pelagicoccus</taxon>
    </lineage>
</organism>
<dbReference type="PANTHER" id="PTHR37836:SF3">
    <property type="entry name" value="ENDOGLUCANASE"/>
    <property type="match status" value="1"/>
</dbReference>
<keyword evidence="4" id="KW-1185">Reference proteome</keyword>
<evidence type="ECO:0000313" key="3">
    <source>
        <dbReference type="EMBL" id="MBC2607054.1"/>
    </source>
</evidence>
<dbReference type="Pfam" id="PF16586">
    <property type="entry name" value="DUF5060"/>
    <property type="match status" value="1"/>
</dbReference>
<dbReference type="RefSeq" id="WP_185660917.1">
    <property type="nucleotide sequence ID" value="NZ_CAWPOO010000012.1"/>
</dbReference>
<proteinExistence type="predicted"/>
<name>A0A7X1E950_9BACT</name>
<dbReference type="EMBL" id="JACHVC010000012">
    <property type="protein sequence ID" value="MBC2607054.1"/>
    <property type="molecule type" value="Genomic_DNA"/>
</dbReference>
<dbReference type="InterPro" id="IPR025277">
    <property type="entry name" value="Apiosidase-like_cat_dom"/>
</dbReference>
<gene>
    <name evidence="3" type="ORF">H5P27_13455</name>
</gene>
<dbReference type="InterPro" id="IPR032260">
    <property type="entry name" value="DUF5060"/>
</dbReference>
<feature type="domain" description="Apiosidase-like catalytic" evidence="1">
    <location>
        <begin position="104"/>
        <end position="438"/>
    </location>
</feature>
<comment type="caution">
    <text evidence="3">The sequence shown here is derived from an EMBL/GenBank/DDBJ whole genome shotgun (WGS) entry which is preliminary data.</text>
</comment>
<dbReference type="InterPro" id="IPR013783">
    <property type="entry name" value="Ig-like_fold"/>
</dbReference>
<dbReference type="AlphaFoldDB" id="A0A7X1E950"/>
<accession>A0A7X1E950</accession>
<dbReference type="Pfam" id="PF13204">
    <property type="entry name" value="Apiosidase"/>
    <property type="match status" value="1"/>
</dbReference>
<evidence type="ECO:0000259" key="2">
    <source>
        <dbReference type="Pfam" id="PF16586"/>
    </source>
</evidence>